<dbReference type="EMBL" id="CAGKOT010000089">
    <property type="protein sequence ID" value="CAB5394476.1"/>
    <property type="molecule type" value="Genomic_DNA"/>
</dbReference>
<organism evidence="3 6">
    <name type="scientific">Rhizophagus irregularis</name>
    <dbReference type="NCBI Taxonomy" id="588596"/>
    <lineage>
        <taxon>Eukaryota</taxon>
        <taxon>Fungi</taxon>
        <taxon>Fungi incertae sedis</taxon>
        <taxon>Mucoromycota</taxon>
        <taxon>Glomeromycotina</taxon>
        <taxon>Glomeromycetes</taxon>
        <taxon>Glomerales</taxon>
        <taxon>Glomeraceae</taxon>
        <taxon>Rhizophagus</taxon>
    </lineage>
</organism>
<dbReference type="Proteomes" id="UP000232722">
    <property type="component" value="Unassembled WGS sequence"/>
</dbReference>
<evidence type="ECO:0000313" key="2">
    <source>
        <dbReference type="EMBL" id="CAB5394476.1"/>
    </source>
</evidence>
<evidence type="ECO:0000313" key="3">
    <source>
        <dbReference type="EMBL" id="PKC07346.1"/>
    </source>
</evidence>
<evidence type="ECO:0000313" key="4">
    <source>
        <dbReference type="EMBL" id="PKC64489.1"/>
    </source>
</evidence>
<dbReference type="VEuPathDB" id="FungiDB:RhiirA1_462359"/>
<reference evidence="3 6" key="1">
    <citation type="submission" date="2016-04" db="EMBL/GenBank/DDBJ databases">
        <title>Genome analyses suggest a sexual origin of heterokaryosis in a supposedly ancient asexual fungus.</title>
        <authorList>
            <person name="Ropars J."/>
            <person name="Sedzielewska K."/>
            <person name="Noel J."/>
            <person name="Charron P."/>
            <person name="Farinelli L."/>
            <person name="Marton T."/>
            <person name="Kruger M."/>
            <person name="Pelin A."/>
            <person name="Brachmann A."/>
            <person name="Corradi N."/>
        </authorList>
    </citation>
    <scope>NUCLEOTIDE SEQUENCE [LARGE SCALE GENOMIC DNA]</scope>
    <source>
        <strain evidence="3 6">A5</strain>
    </source>
</reference>
<evidence type="ECO:0000313" key="6">
    <source>
        <dbReference type="Proteomes" id="UP000232722"/>
    </source>
</evidence>
<sequence length="99" mass="11163">MKFNQFNFFLLLLTIFAVVAFAYPDHHPTRTSLLKRASRNPNCDFSCCKPGDAKCDKECGFPTCTCNPKASCCRPGDDTCLDVCKLRKCEPRESPIIHN</sequence>
<keyword evidence="1" id="KW-0732">Signal</keyword>
<accession>A0A2I1F254</accession>
<evidence type="ECO:0000256" key="1">
    <source>
        <dbReference type="SAM" id="SignalP"/>
    </source>
</evidence>
<dbReference type="EMBL" id="LLXH01000632">
    <property type="protein sequence ID" value="PKC64489.1"/>
    <property type="molecule type" value="Genomic_DNA"/>
</dbReference>
<reference evidence="3 6" key="2">
    <citation type="submission" date="2017-09" db="EMBL/GenBank/DDBJ databases">
        <title>Extensive intraspecific genome diversity in a model arbuscular mycorrhizal fungus.</title>
        <authorList>
            <person name="Chen E.C."/>
            <person name="Morin E."/>
            <person name="Beaudet D."/>
            <person name="Noel J."/>
            <person name="Ndikumana S."/>
            <person name="Charron P."/>
            <person name="St-Onge C."/>
            <person name="Giorgi J."/>
            <person name="Grigoriev I.V."/>
            <person name="Roux C."/>
            <person name="Martin F.M."/>
            <person name="Corradi N."/>
        </authorList>
    </citation>
    <scope>NUCLEOTIDE SEQUENCE [LARGE SCALE GENOMIC DNA]</scope>
    <source>
        <strain evidence="3 6">A5</strain>
    </source>
</reference>
<reference evidence="2" key="5">
    <citation type="submission" date="2020-05" db="EMBL/GenBank/DDBJ databases">
        <authorList>
            <person name="Rincon C."/>
            <person name="Sanders R I."/>
            <person name="Robbins C."/>
            <person name="Chaturvedi A."/>
        </authorList>
    </citation>
    <scope>NUCLEOTIDE SEQUENCE</scope>
    <source>
        <strain evidence="2">CHB12</strain>
    </source>
</reference>
<protein>
    <submittedName>
        <fullName evidence="3">Uncharacterized protein</fullName>
    </submittedName>
</protein>
<gene>
    <name evidence="2" type="ORF">CHRIB12_LOCUS23342</name>
    <name evidence="4" type="ORF">RhiirA1_462359</name>
    <name evidence="3" type="ORF">RhiirA5_418307</name>
</gene>
<reference evidence="4 5" key="4">
    <citation type="submission" date="2017-10" db="EMBL/GenBank/DDBJ databases">
        <title>Genome analyses suggest a sexual origin of heterokaryosis in a supposedly ancient asexual fungus.</title>
        <authorList>
            <person name="Corradi N."/>
            <person name="Sedzielewska K."/>
            <person name="Noel J."/>
            <person name="Charron P."/>
            <person name="Farinelli L."/>
            <person name="Marton T."/>
            <person name="Kruger M."/>
            <person name="Pelin A."/>
            <person name="Brachmann A."/>
            <person name="Corradi N."/>
        </authorList>
    </citation>
    <scope>NUCLEOTIDE SEQUENCE [LARGE SCALE GENOMIC DNA]</scope>
    <source>
        <strain evidence="4 5">A1</strain>
    </source>
</reference>
<dbReference type="Proteomes" id="UP000232688">
    <property type="component" value="Unassembled WGS sequence"/>
</dbReference>
<feature type="chain" id="PRO_5014139163" evidence="1">
    <location>
        <begin position="23"/>
        <end position="99"/>
    </location>
</feature>
<evidence type="ECO:0000313" key="5">
    <source>
        <dbReference type="Proteomes" id="UP000232688"/>
    </source>
</evidence>
<reference evidence="4 5" key="3">
    <citation type="submission" date="2017-10" db="EMBL/GenBank/DDBJ databases">
        <title>Extensive intraspecific genome diversity in a model arbuscular mycorrhizal fungus.</title>
        <authorList>
            <person name="Chen E.C.H."/>
            <person name="Morin E."/>
            <person name="Baudet D."/>
            <person name="Noel J."/>
            <person name="Ndikumana S."/>
            <person name="Charron P."/>
            <person name="St-Onge C."/>
            <person name="Giorgi J."/>
            <person name="Grigoriev I.V."/>
            <person name="Roux C."/>
            <person name="Martin F.M."/>
            <person name="Corradi N."/>
        </authorList>
    </citation>
    <scope>NUCLEOTIDE SEQUENCE [LARGE SCALE GENOMIC DNA]</scope>
    <source>
        <strain evidence="4 5">A1</strain>
    </source>
</reference>
<dbReference type="AlphaFoldDB" id="A0A2I1F254"/>
<dbReference type="OrthoDB" id="2316280at2759"/>
<proteinExistence type="predicted"/>
<comment type="caution">
    <text evidence="3">The sequence shown here is derived from an EMBL/GenBank/DDBJ whole genome shotgun (WGS) entry which is preliminary data.</text>
</comment>
<name>A0A2I1F254_9GLOM</name>
<feature type="signal peptide" evidence="1">
    <location>
        <begin position="1"/>
        <end position="22"/>
    </location>
</feature>
<dbReference type="Proteomes" id="UP000684084">
    <property type="component" value="Unassembled WGS sequence"/>
</dbReference>
<dbReference type="EMBL" id="LLXJ01000649">
    <property type="protein sequence ID" value="PKC07346.1"/>
    <property type="molecule type" value="Genomic_DNA"/>
</dbReference>